<evidence type="ECO:0000256" key="4">
    <source>
        <dbReference type="ARBA" id="ARBA00022679"/>
    </source>
</evidence>
<comment type="catalytic activity">
    <reaction evidence="1">
        <text>ATP + protein L-histidine = ADP + protein N-phospho-L-histidine.</text>
        <dbReference type="EC" id="2.7.13.3"/>
    </reaction>
</comment>
<proteinExistence type="predicted"/>
<dbReference type="Gene3D" id="1.10.287.130">
    <property type="match status" value="1"/>
</dbReference>
<dbReference type="Pfam" id="PF02518">
    <property type="entry name" value="HATPase_c"/>
    <property type="match status" value="1"/>
</dbReference>
<dbReference type="Pfam" id="PF13426">
    <property type="entry name" value="PAS_9"/>
    <property type="match status" value="1"/>
</dbReference>
<dbReference type="Gene3D" id="3.30.450.20">
    <property type="entry name" value="PAS domain"/>
    <property type="match status" value="1"/>
</dbReference>
<evidence type="ECO:0000256" key="5">
    <source>
        <dbReference type="ARBA" id="ARBA00022777"/>
    </source>
</evidence>
<dbReference type="PROSITE" id="PS50112">
    <property type="entry name" value="PAS"/>
    <property type="match status" value="1"/>
</dbReference>
<organism evidence="11 12">
    <name type="scientific">Candidatus Methylobacter titanis</name>
    <dbReference type="NCBI Taxonomy" id="3053457"/>
    <lineage>
        <taxon>Bacteria</taxon>
        <taxon>Pseudomonadati</taxon>
        <taxon>Pseudomonadota</taxon>
        <taxon>Gammaproteobacteria</taxon>
        <taxon>Methylococcales</taxon>
        <taxon>Methylococcaceae</taxon>
        <taxon>Methylobacter</taxon>
    </lineage>
</organism>
<dbReference type="PANTHER" id="PTHR43711:SF1">
    <property type="entry name" value="HISTIDINE KINASE 1"/>
    <property type="match status" value="1"/>
</dbReference>
<dbReference type="InterPro" id="IPR004358">
    <property type="entry name" value="Sig_transdc_His_kin-like_C"/>
</dbReference>
<dbReference type="InterPro" id="IPR000014">
    <property type="entry name" value="PAS"/>
</dbReference>
<evidence type="ECO:0000256" key="3">
    <source>
        <dbReference type="ARBA" id="ARBA00022553"/>
    </source>
</evidence>
<dbReference type="Gene3D" id="3.30.565.10">
    <property type="entry name" value="Histidine kinase-like ATPase, C-terminal domain"/>
    <property type="match status" value="1"/>
</dbReference>
<name>A0AA43Q8J5_9GAMM</name>
<dbReference type="SUPFAM" id="SSF47384">
    <property type="entry name" value="Homodimeric domain of signal transducing histidine kinase"/>
    <property type="match status" value="1"/>
</dbReference>
<dbReference type="InterPro" id="IPR000700">
    <property type="entry name" value="PAS-assoc_C"/>
</dbReference>
<gene>
    <name evidence="11" type="ORF">PSU93_11210</name>
</gene>
<dbReference type="SUPFAM" id="SSF55785">
    <property type="entry name" value="PYP-like sensor domain (PAS domain)"/>
    <property type="match status" value="1"/>
</dbReference>
<dbReference type="PANTHER" id="PTHR43711">
    <property type="entry name" value="TWO-COMPONENT HISTIDINE KINASE"/>
    <property type="match status" value="1"/>
</dbReference>
<dbReference type="InterPro" id="IPR003594">
    <property type="entry name" value="HATPase_dom"/>
</dbReference>
<keyword evidence="3" id="KW-0597">Phosphoprotein</keyword>
<dbReference type="EMBL" id="JAQSDF010000038">
    <property type="protein sequence ID" value="MDI1231709.1"/>
    <property type="molecule type" value="Genomic_DNA"/>
</dbReference>
<dbReference type="CDD" id="cd00082">
    <property type="entry name" value="HisKA"/>
    <property type="match status" value="1"/>
</dbReference>
<evidence type="ECO:0000313" key="12">
    <source>
        <dbReference type="Proteomes" id="UP001160519"/>
    </source>
</evidence>
<dbReference type="CDD" id="cd00130">
    <property type="entry name" value="PAS"/>
    <property type="match status" value="1"/>
</dbReference>
<protein>
    <recommendedName>
        <fullName evidence="2">histidine kinase</fullName>
        <ecNumber evidence="2">2.7.13.3</ecNumber>
    </recommendedName>
</protein>
<dbReference type="SMART" id="SM00387">
    <property type="entry name" value="HATPase_c"/>
    <property type="match status" value="1"/>
</dbReference>
<dbReference type="EC" id="2.7.13.3" evidence="2"/>
<evidence type="ECO:0000313" key="11">
    <source>
        <dbReference type="EMBL" id="MDI1231709.1"/>
    </source>
</evidence>
<keyword evidence="5 11" id="KW-0418">Kinase</keyword>
<dbReference type="NCBIfam" id="TIGR00229">
    <property type="entry name" value="sensory_box"/>
    <property type="match status" value="1"/>
</dbReference>
<dbReference type="InterPro" id="IPR005467">
    <property type="entry name" value="His_kinase_dom"/>
</dbReference>
<dbReference type="InterPro" id="IPR035965">
    <property type="entry name" value="PAS-like_dom_sf"/>
</dbReference>
<reference evidence="11" key="1">
    <citation type="submission" date="2023-01" db="EMBL/GenBank/DDBJ databases">
        <title>Biogeochemical cycle of methane in antarctic sediments.</title>
        <authorList>
            <person name="Roldan D.M."/>
            <person name="Menes R.J."/>
        </authorList>
    </citation>
    <scope>NUCLEOTIDE SEQUENCE [LARGE SCALE GENOMIC DNA]</scope>
    <source>
        <strain evidence="11">K-2018 MAG008</strain>
    </source>
</reference>
<evidence type="ECO:0000259" key="10">
    <source>
        <dbReference type="PROSITE" id="PS50113"/>
    </source>
</evidence>
<dbReference type="PROSITE" id="PS50113">
    <property type="entry name" value="PAC"/>
    <property type="match status" value="1"/>
</dbReference>
<dbReference type="PRINTS" id="PR00344">
    <property type="entry name" value="BCTRLSENSOR"/>
</dbReference>
<keyword evidence="7" id="KW-0175">Coiled coil</keyword>
<feature type="domain" description="PAC" evidence="10">
    <location>
        <begin position="136"/>
        <end position="187"/>
    </location>
</feature>
<dbReference type="Pfam" id="PF00512">
    <property type="entry name" value="HisKA"/>
    <property type="match status" value="1"/>
</dbReference>
<keyword evidence="12" id="KW-1185">Reference proteome</keyword>
<evidence type="ECO:0000256" key="2">
    <source>
        <dbReference type="ARBA" id="ARBA00012438"/>
    </source>
</evidence>
<sequence>MDDKLRSTMLRAKAEAQLPHAPAMKSATRPAEELLDELHVYQIELEMQNEELRRAYNALDDSRARYVNLYEFAPVGYLTLTHEGLIAEINLTGARLLGLDREKLVNRRFASLVAAKDGDRWHLLLKGMIRSSEELHSFELAIQRADNSLVYVQLNCLLMTTDDKVPIVRITLTDITERKQTQQLIHEKEIAERTLAEQRQFIAMVSHEFRSPLAVIDTAAQLLSIKISPVSDCTPIVSRIRRGVMRLSSFLDNCLTEDRLNSNGLALEPATIDLQELTAAVKDSAKLISGAHQILTELEHGLPTLEADPQLLRILLLNLLGNAIKYSPTGSQVRLCISCNGLSCIFKVIDQGVGIPAEEQSLVFQKYMRGRSVAAIPGAGLGLALVKSIVELHNGSIEINSRGNVGTCVTVVLPLKLAINLTTKRPL</sequence>
<dbReference type="SMART" id="SM00388">
    <property type="entry name" value="HisKA"/>
    <property type="match status" value="1"/>
</dbReference>
<dbReference type="CDD" id="cd00075">
    <property type="entry name" value="HATPase"/>
    <property type="match status" value="1"/>
</dbReference>
<comment type="caution">
    <text evidence="11">The sequence shown here is derived from an EMBL/GenBank/DDBJ whole genome shotgun (WGS) entry which is preliminary data.</text>
</comment>
<dbReference type="InterPro" id="IPR036890">
    <property type="entry name" value="HATPase_C_sf"/>
</dbReference>
<evidence type="ECO:0000259" key="8">
    <source>
        <dbReference type="PROSITE" id="PS50109"/>
    </source>
</evidence>
<dbReference type="GO" id="GO:0000155">
    <property type="term" value="F:phosphorelay sensor kinase activity"/>
    <property type="evidence" value="ECO:0007669"/>
    <property type="project" value="InterPro"/>
</dbReference>
<keyword evidence="6" id="KW-0902">Two-component regulatory system</keyword>
<dbReference type="Proteomes" id="UP001160519">
    <property type="component" value="Unassembled WGS sequence"/>
</dbReference>
<evidence type="ECO:0000256" key="6">
    <source>
        <dbReference type="ARBA" id="ARBA00023012"/>
    </source>
</evidence>
<dbReference type="InterPro" id="IPR003661">
    <property type="entry name" value="HisK_dim/P_dom"/>
</dbReference>
<feature type="domain" description="PAS" evidence="9">
    <location>
        <begin position="62"/>
        <end position="132"/>
    </location>
</feature>
<dbReference type="PROSITE" id="PS50109">
    <property type="entry name" value="HIS_KIN"/>
    <property type="match status" value="1"/>
</dbReference>
<feature type="domain" description="Histidine kinase" evidence="8">
    <location>
        <begin position="204"/>
        <end position="417"/>
    </location>
</feature>
<dbReference type="InterPro" id="IPR036097">
    <property type="entry name" value="HisK_dim/P_sf"/>
</dbReference>
<keyword evidence="4" id="KW-0808">Transferase</keyword>
<dbReference type="SUPFAM" id="SSF55874">
    <property type="entry name" value="ATPase domain of HSP90 chaperone/DNA topoisomerase II/histidine kinase"/>
    <property type="match status" value="1"/>
</dbReference>
<evidence type="ECO:0000256" key="7">
    <source>
        <dbReference type="SAM" id="Coils"/>
    </source>
</evidence>
<accession>A0AA43Q8J5</accession>
<dbReference type="AlphaFoldDB" id="A0AA43Q8J5"/>
<evidence type="ECO:0000259" key="9">
    <source>
        <dbReference type="PROSITE" id="PS50112"/>
    </source>
</evidence>
<dbReference type="InterPro" id="IPR050736">
    <property type="entry name" value="Sensor_HK_Regulatory"/>
</dbReference>
<evidence type="ECO:0000256" key="1">
    <source>
        <dbReference type="ARBA" id="ARBA00000085"/>
    </source>
</evidence>
<feature type="coiled-coil region" evidence="7">
    <location>
        <begin position="31"/>
        <end position="65"/>
    </location>
</feature>